<comment type="caution">
    <text evidence="3">The sequence shown here is derived from an EMBL/GenBank/DDBJ whole genome shotgun (WGS) entry which is preliminary data.</text>
</comment>
<feature type="transmembrane region" description="Helical" evidence="2">
    <location>
        <begin position="29"/>
        <end position="49"/>
    </location>
</feature>
<dbReference type="Proteomes" id="UP001204142">
    <property type="component" value="Unassembled WGS sequence"/>
</dbReference>
<dbReference type="PANTHER" id="PTHR30531">
    <property type="entry name" value="FLAGELLAR BIOSYNTHETIC PROTEIN FLHB"/>
    <property type="match status" value="1"/>
</dbReference>
<keyword evidence="4" id="KW-1185">Reference proteome</keyword>
<dbReference type="InterPro" id="IPR006135">
    <property type="entry name" value="T3SS_substrate_exporter"/>
</dbReference>
<evidence type="ECO:0000313" key="4">
    <source>
        <dbReference type="Proteomes" id="UP001204142"/>
    </source>
</evidence>
<comment type="similarity">
    <text evidence="1">Belongs to the type III secretion exporter family.</text>
</comment>
<proteinExistence type="inferred from homology"/>
<dbReference type="SUPFAM" id="SSF160544">
    <property type="entry name" value="EscU C-terminal domain-like"/>
    <property type="match status" value="1"/>
</dbReference>
<organism evidence="3 4">
    <name type="scientific">Limnobacter humi</name>
    <dbReference type="NCBI Taxonomy" id="1778671"/>
    <lineage>
        <taxon>Bacteria</taxon>
        <taxon>Pseudomonadati</taxon>
        <taxon>Pseudomonadota</taxon>
        <taxon>Betaproteobacteria</taxon>
        <taxon>Burkholderiales</taxon>
        <taxon>Burkholderiaceae</taxon>
        <taxon>Limnobacter</taxon>
    </lineage>
</organism>
<gene>
    <name evidence="3" type="ORF">NQT62_03710</name>
</gene>
<dbReference type="InterPro" id="IPR029025">
    <property type="entry name" value="T3SS_substrate_exporter_C"/>
</dbReference>
<reference evidence="3 4" key="1">
    <citation type="submission" date="2022-07" db="EMBL/GenBank/DDBJ databases">
        <authorList>
            <person name="Xamxidin M."/>
            <person name="Wu M."/>
        </authorList>
    </citation>
    <scope>NUCLEOTIDE SEQUENCE [LARGE SCALE GENOMIC DNA]</scope>
    <source>
        <strain evidence="3 4">NBRC 111650</strain>
    </source>
</reference>
<feature type="transmembrane region" description="Helical" evidence="2">
    <location>
        <begin position="132"/>
        <end position="158"/>
    </location>
</feature>
<dbReference type="PRINTS" id="PR00950">
    <property type="entry name" value="TYPE3IMSPROT"/>
</dbReference>
<protein>
    <submittedName>
        <fullName evidence="3">EscU/YscU/HrcU family type III secretion system export apparatus switch protein</fullName>
    </submittedName>
</protein>
<keyword evidence="2" id="KW-0812">Transmembrane</keyword>
<sequence length="350" mass="39456">MSQEKTEEPTRKKLDDAREKGQVSQSKDVTVLVKLILFFGFFFGASSVVSHSALSLMENALAQVFISGDVPVEHLLRTIASDFLLMMVITVGGGAIAAIISVWVQVGILFAPEAVKPSFKKMDPISNFKNMLSWKSISQILLSLLKVIIFIVVGYYVLKDHWSEILHAPRGGLSGAYNLWLELAKKLIWPTLLVFIALVAIDWFVTHRFHMKSLRMSKHEVKEEYKQMEGNPEMKSHRKGMHKSLLDSALTRLPSAKVLVTNPTHIAVALDYEPGKHDLPYILAITEDLDAAELRREAVKLGVPIVRNVRLARAIYRDCDVDQYLKRGHLEMAAEVFRELMALRSNPQEP</sequence>
<evidence type="ECO:0000313" key="3">
    <source>
        <dbReference type="EMBL" id="MCQ8895547.1"/>
    </source>
</evidence>
<name>A0ABT1WDE3_9BURK</name>
<keyword evidence="2" id="KW-0472">Membrane</keyword>
<keyword evidence="2" id="KW-1133">Transmembrane helix</keyword>
<feature type="transmembrane region" description="Helical" evidence="2">
    <location>
        <begin position="83"/>
        <end position="111"/>
    </location>
</feature>
<evidence type="ECO:0000256" key="1">
    <source>
        <dbReference type="ARBA" id="ARBA00010690"/>
    </source>
</evidence>
<evidence type="ECO:0000256" key="2">
    <source>
        <dbReference type="SAM" id="Phobius"/>
    </source>
</evidence>
<dbReference type="RefSeq" id="WP_256763226.1">
    <property type="nucleotide sequence ID" value="NZ_JANIGO010000001.1"/>
</dbReference>
<accession>A0ABT1WDE3</accession>
<dbReference type="Gene3D" id="3.40.1690.10">
    <property type="entry name" value="secretion proteins EscU"/>
    <property type="match status" value="1"/>
</dbReference>
<feature type="transmembrane region" description="Helical" evidence="2">
    <location>
        <begin position="187"/>
        <end position="206"/>
    </location>
</feature>
<dbReference type="PANTHER" id="PTHR30531:SF14">
    <property type="entry name" value="SURFACE PRESENTATION OF ANTIGENS PROTEIN SPAS"/>
    <property type="match status" value="1"/>
</dbReference>
<dbReference type="Pfam" id="PF01312">
    <property type="entry name" value="Bac_export_2"/>
    <property type="match status" value="1"/>
</dbReference>
<dbReference type="EMBL" id="JANIGO010000001">
    <property type="protein sequence ID" value="MCQ8895547.1"/>
    <property type="molecule type" value="Genomic_DNA"/>
</dbReference>